<dbReference type="SMART" id="SM00490">
    <property type="entry name" value="HELICc"/>
    <property type="match status" value="1"/>
</dbReference>
<dbReference type="InParanoid" id="A0A0C3NB93"/>
<dbReference type="PANTHER" id="PTHR45626">
    <property type="entry name" value="TRANSCRIPTION TERMINATION FACTOR 2-RELATED"/>
    <property type="match status" value="1"/>
</dbReference>
<dbReference type="Gene3D" id="3.40.50.10810">
    <property type="entry name" value="Tandem AAA-ATPase domain"/>
    <property type="match status" value="1"/>
</dbReference>
<dbReference type="GO" id="GO:0006281">
    <property type="term" value="P:DNA repair"/>
    <property type="evidence" value="ECO:0007669"/>
    <property type="project" value="TreeGrafter"/>
</dbReference>
<dbReference type="CDD" id="cd18793">
    <property type="entry name" value="SF2_C_SNF"/>
    <property type="match status" value="1"/>
</dbReference>
<evidence type="ECO:0000256" key="3">
    <source>
        <dbReference type="ARBA" id="ARBA00022840"/>
    </source>
</evidence>
<feature type="domain" description="Helicase C-terminal" evidence="5">
    <location>
        <begin position="406"/>
        <end position="567"/>
    </location>
</feature>
<evidence type="ECO:0000259" key="5">
    <source>
        <dbReference type="PROSITE" id="PS51194"/>
    </source>
</evidence>
<keyword evidence="7" id="KW-1185">Reference proteome</keyword>
<evidence type="ECO:0008006" key="8">
    <source>
        <dbReference type="Google" id="ProtNLM"/>
    </source>
</evidence>
<dbReference type="InterPro" id="IPR014001">
    <property type="entry name" value="Helicase_ATP-bd"/>
</dbReference>
<dbReference type="SUPFAM" id="SSF52540">
    <property type="entry name" value="P-loop containing nucleoside triphosphate hydrolases"/>
    <property type="match status" value="2"/>
</dbReference>
<dbReference type="Pfam" id="PF00271">
    <property type="entry name" value="Helicase_C"/>
    <property type="match status" value="1"/>
</dbReference>
<dbReference type="InterPro" id="IPR001650">
    <property type="entry name" value="Helicase_C-like"/>
</dbReference>
<dbReference type="PANTHER" id="PTHR45626:SF14">
    <property type="entry name" value="ATP-DEPENDENT DNA HELICASE (EUROFUNG)"/>
    <property type="match status" value="1"/>
</dbReference>
<dbReference type="GO" id="GO:0008094">
    <property type="term" value="F:ATP-dependent activity, acting on DNA"/>
    <property type="evidence" value="ECO:0007669"/>
    <property type="project" value="TreeGrafter"/>
</dbReference>
<feature type="domain" description="Helicase ATP-binding" evidence="4">
    <location>
        <begin position="32"/>
        <end position="208"/>
    </location>
</feature>
<dbReference type="Pfam" id="PF00176">
    <property type="entry name" value="SNF2-rel_dom"/>
    <property type="match status" value="1"/>
</dbReference>
<protein>
    <recommendedName>
        <fullName evidence="8">Helicase ATP-binding domain-containing protein</fullName>
    </recommendedName>
</protein>
<dbReference type="Gene3D" id="3.40.50.300">
    <property type="entry name" value="P-loop containing nucleotide triphosphate hydrolases"/>
    <property type="match status" value="1"/>
</dbReference>
<evidence type="ECO:0000256" key="2">
    <source>
        <dbReference type="ARBA" id="ARBA00022801"/>
    </source>
</evidence>
<dbReference type="CDD" id="cd18008">
    <property type="entry name" value="DEXDc_SHPRH-like"/>
    <property type="match status" value="1"/>
</dbReference>
<dbReference type="GO" id="GO:0005634">
    <property type="term" value="C:nucleus"/>
    <property type="evidence" value="ECO:0007669"/>
    <property type="project" value="TreeGrafter"/>
</dbReference>
<sequence length="577" mass="64809">VTADDQGVVVNGLRQSVELWDHQKVGVAWMRGQEREGKRGGIVVDEMGLGKTILGITRILNRHPTSNDRAYGWAHATLIVCPVSLIGQWESEVENFAVGLNVVKHHGLSRSSDPQTLWDNHVVITSYATVASEYSAVCMHSSSRKSALFGVKWWRIILDEAHLIRNWAAKSTKACFNIVGKYRWCFMGTPIQNRVEDLYSMFRFINIRPLGDLQEFKDYIIKPIKGGQVTLAIERLQVVLSAVMLHRRKDAFQIDALQLPGRHVHIVQCQFDEGERGLYHTLEGCVKSRVEDWVKQGVVKTHFACVLEMLLHLRQACDHPMLMYHSGVVNENVSTSSSSDSLGGLSWYIEELNVELDDLLTKLHLEADDENDQIEVFQCTQPAKSSGHKSASRIPNVPPPSVKMRQLVDLLLKINADSAGRGKMIIFLYFTSMLDLVQQFLVAKGFILARYDGSMSLSECEQNLEYISSDQDVKCILVSIKAGVSPGLNLTACNNIILLEPWWNPAVEEQAFDRVHRIGQLLPVNIYKLVVQDSVEECILELQNKKRKLADATLSGNTISDMTLDIGDVRCLFQVAA</sequence>
<dbReference type="PROSITE" id="PS51192">
    <property type="entry name" value="HELICASE_ATP_BIND_1"/>
    <property type="match status" value="1"/>
</dbReference>
<dbReference type="AlphaFoldDB" id="A0A0C3NB93"/>
<dbReference type="SMART" id="SM00487">
    <property type="entry name" value="DEXDc"/>
    <property type="match status" value="1"/>
</dbReference>
<dbReference type="Proteomes" id="UP000054217">
    <property type="component" value="Unassembled WGS sequence"/>
</dbReference>
<dbReference type="InterPro" id="IPR038718">
    <property type="entry name" value="SNF2-like_sf"/>
</dbReference>
<dbReference type="STRING" id="870435.A0A0C3NB93"/>
<dbReference type="InterPro" id="IPR027417">
    <property type="entry name" value="P-loop_NTPase"/>
</dbReference>
<gene>
    <name evidence="6" type="ORF">M404DRAFT_157809</name>
</gene>
<evidence type="ECO:0000313" key="6">
    <source>
        <dbReference type="EMBL" id="KIN98379.1"/>
    </source>
</evidence>
<dbReference type="PROSITE" id="PS51194">
    <property type="entry name" value="HELICASE_CTER"/>
    <property type="match status" value="1"/>
</dbReference>
<proteinExistence type="predicted"/>
<organism evidence="6 7">
    <name type="scientific">Pisolithus tinctorius Marx 270</name>
    <dbReference type="NCBI Taxonomy" id="870435"/>
    <lineage>
        <taxon>Eukaryota</taxon>
        <taxon>Fungi</taxon>
        <taxon>Dikarya</taxon>
        <taxon>Basidiomycota</taxon>
        <taxon>Agaricomycotina</taxon>
        <taxon>Agaricomycetes</taxon>
        <taxon>Agaricomycetidae</taxon>
        <taxon>Boletales</taxon>
        <taxon>Sclerodermatineae</taxon>
        <taxon>Pisolithaceae</taxon>
        <taxon>Pisolithus</taxon>
    </lineage>
</organism>
<name>A0A0C3NB93_PISTI</name>
<keyword evidence="2" id="KW-0378">Hydrolase</keyword>
<evidence type="ECO:0000313" key="7">
    <source>
        <dbReference type="Proteomes" id="UP000054217"/>
    </source>
</evidence>
<dbReference type="GO" id="GO:0016787">
    <property type="term" value="F:hydrolase activity"/>
    <property type="evidence" value="ECO:0007669"/>
    <property type="project" value="UniProtKB-KW"/>
</dbReference>
<dbReference type="InterPro" id="IPR000330">
    <property type="entry name" value="SNF2_N"/>
</dbReference>
<evidence type="ECO:0000256" key="1">
    <source>
        <dbReference type="ARBA" id="ARBA00022741"/>
    </source>
</evidence>
<evidence type="ECO:0000259" key="4">
    <source>
        <dbReference type="PROSITE" id="PS51192"/>
    </source>
</evidence>
<dbReference type="EMBL" id="KN832016">
    <property type="protein sequence ID" value="KIN98379.1"/>
    <property type="molecule type" value="Genomic_DNA"/>
</dbReference>
<dbReference type="InterPro" id="IPR050628">
    <property type="entry name" value="SNF2_RAD54_helicase_TF"/>
</dbReference>
<reference evidence="6 7" key="1">
    <citation type="submission" date="2014-04" db="EMBL/GenBank/DDBJ databases">
        <authorList>
            <consortium name="DOE Joint Genome Institute"/>
            <person name="Kuo A."/>
            <person name="Kohler A."/>
            <person name="Costa M.D."/>
            <person name="Nagy L.G."/>
            <person name="Floudas D."/>
            <person name="Copeland A."/>
            <person name="Barry K.W."/>
            <person name="Cichocki N."/>
            <person name="Veneault-Fourrey C."/>
            <person name="LaButti K."/>
            <person name="Lindquist E.A."/>
            <person name="Lipzen A."/>
            <person name="Lundell T."/>
            <person name="Morin E."/>
            <person name="Murat C."/>
            <person name="Sun H."/>
            <person name="Tunlid A."/>
            <person name="Henrissat B."/>
            <person name="Grigoriev I.V."/>
            <person name="Hibbett D.S."/>
            <person name="Martin F."/>
            <person name="Nordberg H.P."/>
            <person name="Cantor M.N."/>
            <person name="Hua S.X."/>
        </authorList>
    </citation>
    <scope>NUCLEOTIDE SEQUENCE [LARGE SCALE GENOMIC DNA]</scope>
    <source>
        <strain evidence="6 7">Marx 270</strain>
    </source>
</reference>
<keyword evidence="3" id="KW-0067">ATP-binding</keyword>
<dbReference type="OrthoDB" id="423559at2759"/>
<dbReference type="GO" id="GO:0005524">
    <property type="term" value="F:ATP binding"/>
    <property type="evidence" value="ECO:0007669"/>
    <property type="project" value="UniProtKB-KW"/>
</dbReference>
<feature type="non-terminal residue" evidence="6">
    <location>
        <position position="1"/>
    </location>
</feature>
<dbReference type="HOGENOM" id="CLU_000315_2_8_1"/>
<dbReference type="InterPro" id="IPR049730">
    <property type="entry name" value="SNF2/RAD54-like_C"/>
</dbReference>
<accession>A0A0C3NB93</accession>
<reference evidence="7" key="2">
    <citation type="submission" date="2015-01" db="EMBL/GenBank/DDBJ databases">
        <title>Evolutionary Origins and Diversification of the Mycorrhizal Mutualists.</title>
        <authorList>
            <consortium name="DOE Joint Genome Institute"/>
            <consortium name="Mycorrhizal Genomics Consortium"/>
            <person name="Kohler A."/>
            <person name="Kuo A."/>
            <person name="Nagy L.G."/>
            <person name="Floudas D."/>
            <person name="Copeland A."/>
            <person name="Barry K.W."/>
            <person name="Cichocki N."/>
            <person name="Veneault-Fourrey C."/>
            <person name="LaButti K."/>
            <person name="Lindquist E.A."/>
            <person name="Lipzen A."/>
            <person name="Lundell T."/>
            <person name="Morin E."/>
            <person name="Murat C."/>
            <person name="Riley R."/>
            <person name="Ohm R."/>
            <person name="Sun H."/>
            <person name="Tunlid A."/>
            <person name="Henrissat B."/>
            <person name="Grigoriev I.V."/>
            <person name="Hibbett D.S."/>
            <person name="Martin F."/>
        </authorList>
    </citation>
    <scope>NUCLEOTIDE SEQUENCE [LARGE SCALE GENOMIC DNA]</scope>
    <source>
        <strain evidence="7">Marx 270</strain>
    </source>
</reference>
<keyword evidence="1" id="KW-0547">Nucleotide-binding</keyword>